<feature type="region of interest" description="Disordered" evidence="5">
    <location>
        <begin position="44"/>
        <end position="109"/>
    </location>
</feature>
<accession>A0AAV1GG27</accession>
<keyword evidence="7" id="KW-1185">Reference proteome</keyword>
<evidence type="ECO:0000313" key="6">
    <source>
        <dbReference type="EMBL" id="CAJ1072130.1"/>
    </source>
</evidence>
<dbReference type="GO" id="GO:0070507">
    <property type="term" value="P:regulation of microtubule cytoskeleton organization"/>
    <property type="evidence" value="ECO:0007669"/>
    <property type="project" value="TreeGrafter"/>
</dbReference>
<dbReference type="GO" id="GO:0005798">
    <property type="term" value="C:Golgi-associated vesicle"/>
    <property type="evidence" value="ECO:0007669"/>
    <property type="project" value="TreeGrafter"/>
</dbReference>
<feature type="region of interest" description="Disordered" evidence="5">
    <location>
        <begin position="185"/>
        <end position="204"/>
    </location>
</feature>
<dbReference type="GO" id="GO:0005874">
    <property type="term" value="C:microtubule"/>
    <property type="evidence" value="ECO:0007669"/>
    <property type="project" value="InterPro"/>
</dbReference>
<dbReference type="GO" id="GO:0008017">
    <property type="term" value="F:microtubule binding"/>
    <property type="evidence" value="ECO:0007669"/>
    <property type="project" value="InterPro"/>
</dbReference>
<dbReference type="GO" id="GO:0000226">
    <property type="term" value="P:microtubule cytoskeleton organization"/>
    <property type="evidence" value="ECO:0007669"/>
    <property type="project" value="InterPro"/>
</dbReference>
<dbReference type="PANTHER" id="PTHR14759:SF37">
    <property type="entry name" value="MAP6 DOMAIN-CONTAINING PROTEIN 1"/>
    <property type="match status" value="1"/>
</dbReference>
<proteinExistence type="inferred from homology"/>
<organism evidence="6 7">
    <name type="scientific">Xyrichtys novacula</name>
    <name type="common">Pearly razorfish</name>
    <name type="synonym">Hemipteronotus novacula</name>
    <dbReference type="NCBI Taxonomy" id="13765"/>
    <lineage>
        <taxon>Eukaryota</taxon>
        <taxon>Metazoa</taxon>
        <taxon>Chordata</taxon>
        <taxon>Craniata</taxon>
        <taxon>Vertebrata</taxon>
        <taxon>Euteleostomi</taxon>
        <taxon>Actinopterygii</taxon>
        <taxon>Neopterygii</taxon>
        <taxon>Teleostei</taxon>
        <taxon>Neoteleostei</taxon>
        <taxon>Acanthomorphata</taxon>
        <taxon>Eupercaria</taxon>
        <taxon>Labriformes</taxon>
        <taxon>Labridae</taxon>
        <taxon>Xyrichtys</taxon>
    </lineage>
</organism>
<dbReference type="PANTHER" id="PTHR14759">
    <property type="entry name" value="STOP PROTEIN"/>
    <property type="match status" value="1"/>
</dbReference>
<feature type="region of interest" description="Disordered" evidence="5">
    <location>
        <begin position="132"/>
        <end position="175"/>
    </location>
</feature>
<comment type="subcellular location">
    <subcellularLocation>
        <location evidence="1">Cytoplasm</location>
        <location evidence="1">Cytoskeleton</location>
    </subcellularLocation>
</comment>
<dbReference type="EMBL" id="OY660877">
    <property type="protein sequence ID" value="CAJ1072130.1"/>
    <property type="molecule type" value="Genomic_DNA"/>
</dbReference>
<feature type="compositionally biased region" description="Polar residues" evidence="5">
    <location>
        <begin position="132"/>
        <end position="145"/>
    </location>
</feature>
<dbReference type="InterPro" id="IPR007882">
    <property type="entry name" value="MAP6"/>
</dbReference>
<feature type="compositionally biased region" description="Basic and acidic residues" evidence="5">
    <location>
        <begin position="86"/>
        <end position="99"/>
    </location>
</feature>
<evidence type="ECO:0000256" key="2">
    <source>
        <dbReference type="ARBA" id="ARBA00005728"/>
    </source>
</evidence>
<keyword evidence="4" id="KW-0206">Cytoskeleton</keyword>
<evidence type="ECO:0000256" key="3">
    <source>
        <dbReference type="ARBA" id="ARBA00022490"/>
    </source>
</evidence>
<dbReference type="GO" id="GO:0030705">
    <property type="term" value="P:cytoskeleton-dependent intracellular transport"/>
    <property type="evidence" value="ECO:0007669"/>
    <property type="project" value="TreeGrafter"/>
</dbReference>
<name>A0AAV1GG27_XYRNO</name>
<gene>
    <name evidence="6" type="ORF">XNOV1_A004537</name>
</gene>
<protein>
    <submittedName>
        <fullName evidence="6">Microtubule-associated protein 6 homolog</fullName>
    </submittedName>
</protein>
<keyword evidence="3" id="KW-0963">Cytoplasm</keyword>
<dbReference type="AlphaFoldDB" id="A0AAV1GG27"/>
<dbReference type="GO" id="GO:0005516">
    <property type="term" value="F:calmodulin binding"/>
    <property type="evidence" value="ECO:0007669"/>
    <property type="project" value="InterPro"/>
</dbReference>
<evidence type="ECO:0000256" key="1">
    <source>
        <dbReference type="ARBA" id="ARBA00004245"/>
    </source>
</evidence>
<dbReference type="Proteomes" id="UP001178508">
    <property type="component" value="Chromosome 14"/>
</dbReference>
<evidence type="ECO:0000313" key="7">
    <source>
        <dbReference type="Proteomes" id="UP001178508"/>
    </source>
</evidence>
<comment type="similarity">
    <text evidence="2">Belongs to the STOP family.</text>
</comment>
<evidence type="ECO:0000256" key="4">
    <source>
        <dbReference type="ARBA" id="ARBA00023212"/>
    </source>
</evidence>
<evidence type="ECO:0000256" key="5">
    <source>
        <dbReference type="SAM" id="MobiDB-lite"/>
    </source>
</evidence>
<sequence length="320" mass="35393">MAWPCISRVCCLARFWNQFDKSDLSVPLTIQNYSDIAEQEVRSVTKQVSASERAPGNNYSTPEPRATAGSPHARGDGSGTRGSFRARKDPSYKPREDYHPPGVPFPSVTQYKQDFKPWPIPRKENFPWISNGGSRADSISDSPVNSYLPGEREERGKGQRWGEQQVMEERKTSSYRQEYRPWTGVKPAKSARKNPPAQYSSPGTEAIEVPRETSYQAAYSGDVHNRSTTGLHQGEHIIPSASTNIQPAAVPPPIPAALQTGGSQTPSGLPQSVLPERTELSVMSRGEVSTSNIVFCRKRHILHVTKTDVSSMSSLEELQV</sequence>
<reference evidence="6" key="1">
    <citation type="submission" date="2023-08" db="EMBL/GenBank/DDBJ databases">
        <authorList>
            <person name="Alioto T."/>
            <person name="Alioto T."/>
            <person name="Gomez Garrido J."/>
        </authorList>
    </citation>
    <scope>NUCLEOTIDE SEQUENCE</scope>
</reference>
<dbReference type="GO" id="GO:0005801">
    <property type="term" value="C:cis-Golgi network"/>
    <property type="evidence" value="ECO:0007669"/>
    <property type="project" value="TreeGrafter"/>
</dbReference>